<accession>A0A126T8N7</accession>
<feature type="compositionally biased region" description="Pro residues" evidence="1">
    <location>
        <begin position="195"/>
        <end position="211"/>
    </location>
</feature>
<dbReference type="Gene3D" id="3.30.1330.60">
    <property type="entry name" value="OmpA-like domain"/>
    <property type="match status" value="1"/>
</dbReference>
<reference evidence="2 3" key="1">
    <citation type="journal article" date="2015" name="Environ. Microbiol.">
        <title>Methane oxidation coupled to nitrate reduction under hypoxia by the Gammaproteobacterium Methylomonas denitrificans, sp. nov. type strain FJG1.</title>
        <authorList>
            <person name="Kits K.D."/>
            <person name="Klotz M.G."/>
            <person name="Stein L.Y."/>
        </authorList>
    </citation>
    <scope>NUCLEOTIDE SEQUENCE [LARGE SCALE GENOMIC DNA]</scope>
    <source>
        <strain evidence="2 3">FJG1</strain>
    </source>
</reference>
<dbReference type="STRING" id="1538553.JT25_018445"/>
<gene>
    <name evidence="2" type="ORF">JT25_018445</name>
</gene>
<evidence type="ECO:0000313" key="3">
    <source>
        <dbReference type="Proteomes" id="UP000030512"/>
    </source>
</evidence>
<dbReference type="OrthoDB" id="9782229at2"/>
<evidence type="ECO:0000256" key="1">
    <source>
        <dbReference type="SAM" id="MobiDB-lite"/>
    </source>
</evidence>
<dbReference type="EMBL" id="CP014476">
    <property type="protein sequence ID" value="AMK78447.1"/>
    <property type="molecule type" value="Genomic_DNA"/>
</dbReference>
<keyword evidence="3" id="KW-1185">Reference proteome</keyword>
<evidence type="ECO:0008006" key="4">
    <source>
        <dbReference type="Google" id="ProtNLM"/>
    </source>
</evidence>
<proteinExistence type="predicted"/>
<dbReference type="Proteomes" id="UP000030512">
    <property type="component" value="Chromosome"/>
</dbReference>
<dbReference type="KEGG" id="mdn:JT25_018445"/>
<dbReference type="AlphaFoldDB" id="A0A126T8N7"/>
<protein>
    <recommendedName>
        <fullName evidence="4">OmpA-like domain-containing protein</fullName>
    </recommendedName>
</protein>
<feature type="region of interest" description="Disordered" evidence="1">
    <location>
        <begin position="195"/>
        <end position="216"/>
    </location>
</feature>
<dbReference type="InterPro" id="IPR036737">
    <property type="entry name" value="OmpA-like_sf"/>
</dbReference>
<dbReference type="SUPFAM" id="SSF103088">
    <property type="entry name" value="OmpA-like"/>
    <property type="match status" value="1"/>
</dbReference>
<dbReference type="RefSeq" id="WP_052141949.1">
    <property type="nucleotide sequence ID" value="NZ_CP014476.1"/>
</dbReference>
<sequence>MFVFTSKDLGESRNQYLGFQSGSYIGEVTPPAPTACSAYEKGEKELSWCQTGSCRQGHLAADVSRHPRGLLIADFGVGWSGIKAATKSEKLLQDWLREAKADLYSIVLGIYGYSDCIGKEKNNADLRRKRAMRVYGLLDKDLQSRVDFIRAAPAGEYIADNTSKEGRAKNRGVIIELYRLPTEVIEIEGKAPRPIPCTGPSCKPPPPPPKKPTQQRNWKLVGKYSWKGKRRRLAKKGYFEIFGEPEVEATVSVNATDAEFATFAFKWEKGKGPGGEFETQLGKWFVPDLKIERDDGKWIIAFKKEIALLGGKTVIKPHLQISTEVVKTEVVFVPFTIPFTLYGQDIKIAVEPKVNVIVKVDLWQVLIDRLRDKLKDWLNTLLKDLLGWLGRSVLGSLLGKVLAGLLGGVLAKVFISKAPTNPVTAPADDVNGKKRALALVAGTSSATQILQTWANTHRHAFAKAYADTMLQLCSPQWKDRLEQLRSLTLNGYKALPAVKASDAELLQWAANQRALELISIDLKTDNYAKRFRWYELMLMFALAAWILRRITKAEVDQAKALALKHASVAGMAAALQYVNRQIAANTFEFIDENDKTQTANGTQRWDAIGQLVRSSGLSDAEISRRLEQLGLEQLPKL</sequence>
<organism evidence="2 3">
    <name type="scientific">Methylomonas denitrificans</name>
    <dbReference type="NCBI Taxonomy" id="1538553"/>
    <lineage>
        <taxon>Bacteria</taxon>
        <taxon>Pseudomonadati</taxon>
        <taxon>Pseudomonadota</taxon>
        <taxon>Gammaproteobacteria</taxon>
        <taxon>Methylococcales</taxon>
        <taxon>Methylococcaceae</taxon>
        <taxon>Methylomonas</taxon>
    </lineage>
</organism>
<name>A0A126T8N7_9GAMM</name>
<evidence type="ECO:0000313" key="2">
    <source>
        <dbReference type="EMBL" id="AMK78447.1"/>
    </source>
</evidence>